<dbReference type="Proteomes" id="UP000182882">
    <property type="component" value="Unassembled WGS sequence"/>
</dbReference>
<dbReference type="Proteomes" id="UP000244110">
    <property type="component" value="Unassembled WGS sequence"/>
</dbReference>
<evidence type="ECO:0000259" key="3">
    <source>
        <dbReference type="Pfam" id="PF13807"/>
    </source>
</evidence>
<organism evidence="4 11">
    <name type="scientific">Nitrosomonas ureae</name>
    <dbReference type="NCBI Taxonomy" id="44577"/>
    <lineage>
        <taxon>Bacteria</taxon>
        <taxon>Pseudomonadati</taxon>
        <taxon>Pseudomonadota</taxon>
        <taxon>Betaproteobacteria</taxon>
        <taxon>Nitrosomonadales</taxon>
        <taxon>Nitrosomonadaceae</taxon>
        <taxon>Nitrosomonas</taxon>
    </lineage>
</organism>
<dbReference type="PANTHER" id="PTHR32309:SF13">
    <property type="entry name" value="FERRIC ENTEROBACTIN TRANSPORT PROTEIN FEPE"/>
    <property type="match status" value="1"/>
</dbReference>
<dbReference type="EMBL" id="FOFX01000040">
    <property type="protein sequence ID" value="SEQ35217.1"/>
    <property type="molecule type" value="Genomic_DNA"/>
</dbReference>
<evidence type="ECO:0000313" key="8">
    <source>
        <dbReference type="Proteomes" id="UP000181998"/>
    </source>
</evidence>
<dbReference type="RefSeq" id="WP_062559866.1">
    <property type="nucleotide sequence ID" value="NZ_CP013341.1"/>
</dbReference>
<dbReference type="Proteomes" id="UP000181998">
    <property type="component" value="Unassembled WGS sequence"/>
</dbReference>
<dbReference type="GO" id="GO:0005886">
    <property type="term" value="C:plasma membrane"/>
    <property type="evidence" value="ECO:0007669"/>
    <property type="project" value="TreeGrafter"/>
</dbReference>
<reference evidence="8 9" key="2">
    <citation type="submission" date="2016-10" db="EMBL/GenBank/DDBJ databases">
        <authorList>
            <person name="Varghese N."/>
            <person name="Submissions S."/>
        </authorList>
    </citation>
    <scope>NUCLEOTIDE SEQUENCE [LARGE SCALE GENOMIC DNA]</scope>
    <source>
        <strain evidence="9">Nm10</strain>
        <strain evidence="8">Nm9</strain>
    </source>
</reference>
<reference evidence="7 10" key="3">
    <citation type="submission" date="2017-09" db="EMBL/GenBank/DDBJ databases">
        <authorList>
            <person name="Ehlers B."/>
            <person name="Leendertz F.H."/>
        </authorList>
    </citation>
    <scope>NUCLEOTIDE SEQUENCE [LARGE SCALE GENOMIC DNA]</scope>
    <source>
        <strain evidence="7 10">Nm42</strain>
    </source>
</reference>
<reference evidence="4 11" key="4">
    <citation type="submission" date="2018-04" db="EMBL/GenBank/DDBJ databases">
        <title>Active sludge and wastewater microbial communities from Klosterneuburg, Austria.</title>
        <authorList>
            <person name="Wagner M."/>
        </authorList>
    </citation>
    <scope>NUCLEOTIDE SEQUENCE [LARGE SCALE GENOMIC DNA]</scope>
    <source>
        <strain evidence="4 11">Nm4</strain>
    </source>
</reference>
<keyword evidence="2" id="KW-1133">Transmembrane helix</keyword>
<dbReference type="KEGG" id="nur:ATY38_14190"/>
<evidence type="ECO:0000313" key="4">
    <source>
        <dbReference type="EMBL" id="PTQ80223.1"/>
    </source>
</evidence>
<dbReference type="EMBL" id="FNLN01000038">
    <property type="protein sequence ID" value="SDU23996.1"/>
    <property type="molecule type" value="Genomic_DNA"/>
</dbReference>
<dbReference type="PANTHER" id="PTHR32309">
    <property type="entry name" value="TYROSINE-PROTEIN KINASE"/>
    <property type="match status" value="1"/>
</dbReference>
<dbReference type="STRING" id="44577.ATY38_14190"/>
<evidence type="ECO:0000313" key="7">
    <source>
        <dbReference type="EMBL" id="SOD20834.1"/>
    </source>
</evidence>
<keyword evidence="1" id="KW-0175">Coiled coil</keyword>
<proteinExistence type="predicted"/>
<feature type="coiled-coil region" evidence="1">
    <location>
        <begin position="310"/>
        <end position="356"/>
    </location>
</feature>
<feature type="domain" description="Tyrosine-protein kinase G-rich" evidence="3">
    <location>
        <begin position="338"/>
        <end position="409"/>
    </location>
</feature>
<dbReference type="GO" id="GO:0004713">
    <property type="term" value="F:protein tyrosine kinase activity"/>
    <property type="evidence" value="ECO:0007669"/>
    <property type="project" value="TreeGrafter"/>
</dbReference>
<dbReference type="Proteomes" id="UP000219335">
    <property type="component" value="Unassembled WGS sequence"/>
</dbReference>
<dbReference type="InterPro" id="IPR032807">
    <property type="entry name" value="GNVR"/>
</dbReference>
<gene>
    <name evidence="4" type="ORF">C8R28_104011</name>
    <name evidence="5" type="ORF">SAMN05216406_13811</name>
    <name evidence="6" type="ORF">SAMN05421510_104022</name>
    <name evidence="7" type="ORF">SAMN06297164_2894</name>
</gene>
<dbReference type="Pfam" id="PF13807">
    <property type="entry name" value="GNVR"/>
    <property type="match status" value="1"/>
</dbReference>
<protein>
    <submittedName>
        <fullName evidence="4">Chain length determinant protein EpsF</fullName>
    </submittedName>
</protein>
<keyword evidence="2" id="KW-0812">Transmembrane</keyword>
<accession>A0A0S3AM71</accession>
<dbReference type="OrthoDB" id="8559110at2"/>
<dbReference type="InterPro" id="IPR050445">
    <property type="entry name" value="Bact_polysacc_biosynth/exp"/>
</dbReference>
<evidence type="ECO:0000313" key="10">
    <source>
        <dbReference type="Proteomes" id="UP000219335"/>
    </source>
</evidence>
<dbReference type="NCBIfam" id="TIGR03017">
    <property type="entry name" value="EpsF"/>
    <property type="match status" value="1"/>
</dbReference>
<evidence type="ECO:0000313" key="5">
    <source>
        <dbReference type="EMBL" id="SDU23996.1"/>
    </source>
</evidence>
<name>A0A0S3AM71_9PROT</name>
<feature type="transmembrane region" description="Helical" evidence="2">
    <location>
        <begin position="388"/>
        <end position="410"/>
    </location>
</feature>
<dbReference type="InterPro" id="IPR017468">
    <property type="entry name" value="Chain_len_reg_EpsF"/>
</dbReference>
<evidence type="ECO:0000313" key="11">
    <source>
        <dbReference type="Proteomes" id="UP000244110"/>
    </source>
</evidence>
<evidence type="ECO:0000313" key="9">
    <source>
        <dbReference type="Proteomes" id="UP000182882"/>
    </source>
</evidence>
<reference evidence="5" key="1">
    <citation type="submission" date="2016-10" db="EMBL/GenBank/DDBJ databases">
        <authorList>
            <person name="de Groot N.N."/>
        </authorList>
    </citation>
    <scope>NUCLEOTIDE SEQUENCE [LARGE SCALE GENOMIC DNA]</scope>
    <source>
        <strain evidence="5">Nm10</strain>
        <strain evidence="6">Nm9</strain>
    </source>
</reference>
<evidence type="ECO:0000256" key="1">
    <source>
        <dbReference type="SAM" id="Coils"/>
    </source>
</evidence>
<keyword evidence="9" id="KW-1185">Reference proteome</keyword>
<dbReference type="EMBL" id="OCMU01000002">
    <property type="protein sequence ID" value="SOD20834.1"/>
    <property type="molecule type" value="Genomic_DNA"/>
</dbReference>
<sequence>MDFSRFFLIILARHKLILLTLIVTMSTTLLVSLLMSKSYKSTAVMVLTHKGADPVTGLIMSPQQITGYMATQLDIIKSSRTALMVVDQLRLDQNEAVASQHKQSNSSLGMREWLAALLLKNLEIETSRDSSVIRISFKGTDPAFTAVIANAFANAYQEISIRLTVEPSQKAATYFTDQLNVLRDRLETAQKKLTQYQHSHGIVDADFRLDVETKRLNDLASQLVVAQADLIGAESKQEGGNRISEAHSIARNTVINNLKINLSQAESRFSDIAQKLGKNHPSYIGAKAEVDKLRSELSRHISFTDRSAVNQEAEIRKALEEQKIKVLALNRSRDELQILEREVDGAQQAYNSAMQRLNQTSLEGQSNLSSVSILDTAKTPDKPDSPKILLNLTLSAFLGTLLGVGAGLLAEMIDRRVRSAEDLVDVLHAPVLGIIKRGIPKERGLQLVLPRLLR</sequence>
<evidence type="ECO:0000313" key="6">
    <source>
        <dbReference type="EMBL" id="SEQ35217.1"/>
    </source>
</evidence>
<evidence type="ECO:0000256" key="2">
    <source>
        <dbReference type="SAM" id="Phobius"/>
    </source>
</evidence>
<keyword evidence="2" id="KW-0472">Membrane</keyword>
<dbReference type="EMBL" id="QAOL01000040">
    <property type="protein sequence ID" value="PTQ80223.1"/>
    <property type="molecule type" value="Genomic_DNA"/>
</dbReference>
<dbReference type="AlphaFoldDB" id="A0A0S3AM71"/>